<keyword evidence="1" id="KW-1133">Transmembrane helix</keyword>
<evidence type="ECO:0000313" key="3">
    <source>
        <dbReference type="EMBL" id="KAF2843410.1"/>
    </source>
</evidence>
<evidence type="ECO:0000313" key="4">
    <source>
        <dbReference type="Proteomes" id="UP000799429"/>
    </source>
</evidence>
<dbReference type="AlphaFoldDB" id="A0A9P4SKB3"/>
<organism evidence="3 4">
    <name type="scientific">Patellaria atrata CBS 101060</name>
    <dbReference type="NCBI Taxonomy" id="1346257"/>
    <lineage>
        <taxon>Eukaryota</taxon>
        <taxon>Fungi</taxon>
        <taxon>Dikarya</taxon>
        <taxon>Ascomycota</taxon>
        <taxon>Pezizomycotina</taxon>
        <taxon>Dothideomycetes</taxon>
        <taxon>Dothideomycetes incertae sedis</taxon>
        <taxon>Patellariales</taxon>
        <taxon>Patellariaceae</taxon>
        <taxon>Patellaria</taxon>
    </lineage>
</organism>
<protein>
    <submittedName>
        <fullName evidence="3">Uncharacterized protein</fullName>
    </submittedName>
</protein>
<evidence type="ECO:0000256" key="2">
    <source>
        <dbReference type="SAM" id="SignalP"/>
    </source>
</evidence>
<feature type="chain" id="PRO_5040295284" evidence="2">
    <location>
        <begin position="22"/>
        <end position="651"/>
    </location>
</feature>
<gene>
    <name evidence="3" type="ORF">M501DRAFT_985525</name>
</gene>
<proteinExistence type="predicted"/>
<dbReference type="Proteomes" id="UP000799429">
    <property type="component" value="Unassembled WGS sequence"/>
</dbReference>
<name>A0A9P4SKB3_9PEZI</name>
<comment type="caution">
    <text evidence="3">The sequence shown here is derived from an EMBL/GenBank/DDBJ whole genome shotgun (WGS) entry which is preliminary data.</text>
</comment>
<accession>A0A9P4SKB3</accession>
<feature type="transmembrane region" description="Helical" evidence="1">
    <location>
        <begin position="535"/>
        <end position="560"/>
    </location>
</feature>
<sequence>MVFVRSFFVSPLVVYLPSCLARNDREARFQAAVGNFRIPLNDQRVIDKVKVKEDNLTNFDCLWNKTIEYWLDNELPQQDENSTLFQFANSCSIGEYHNNLTENAERNLTWWLELPDYNNDFILLWNERYIDLSERYLTAVENESQNLHYEIMGSYMGIGESVSCSPHIDRILDEASEWDKAGAGAATTLMALVPTFLAFGNLFVPRSSEAFATSWLIGFGAALYSFGLPVRSRPSVPRKRVTELGTFGIAPLAEIAKLGDKTCRTTLDYLRKWTRYTEPVDGLNLAHGQMPAHYQVFANIRSKVLDPEDIKKRWHWWHIPSVLIAASQGLIFGFVVEPLFSAPGIPRFMFACAHQSWTGLYLAISALANACFRLALWQLADHEVVTIYPISPETKSSLDNLIPKESENNEEGSTAVELPPLYAPLVYKLRSFIPSFSRAGTLEQKQLLEHPSGAILDPVKEQVVYLKALLKHPMSLFQGSASGVARRYRPLILLIHLSTEGRPQLRTLFTGFCEATLLLVLTFFFAAQWGGNLYITVWALGLLLLFITVGRALAFIYVWISAQTWGLHVINCDESDEILGCLRIVCSMEDVLVIVNGAHYYNGYRLNFLPEFSQWRLHYAAGKFDGEISEAKVNSTEEDLKQNISLSQMPV</sequence>
<evidence type="ECO:0000256" key="1">
    <source>
        <dbReference type="SAM" id="Phobius"/>
    </source>
</evidence>
<feature type="signal peptide" evidence="2">
    <location>
        <begin position="1"/>
        <end position="21"/>
    </location>
</feature>
<feature type="transmembrane region" description="Helical" evidence="1">
    <location>
        <begin position="316"/>
        <end position="336"/>
    </location>
</feature>
<feature type="transmembrane region" description="Helical" evidence="1">
    <location>
        <begin position="210"/>
        <end position="230"/>
    </location>
</feature>
<keyword evidence="2" id="KW-0732">Signal</keyword>
<keyword evidence="4" id="KW-1185">Reference proteome</keyword>
<feature type="transmembrane region" description="Helical" evidence="1">
    <location>
        <begin position="356"/>
        <end position="376"/>
    </location>
</feature>
<dbReference type="OrthoDB" id="3867516at2759"/>
<keyword evidence="1" id="KW-0812">Transmembrane</keyword>
<feature type="transmembrane region" description="Helical" evidence="1">
    <location>
        <begin position="508"/>
        <end position="529"/>
    </location>
</feature>
<dbReference type="EMBL" id="MU006089">
    <property type="protein sequence ID" value="KAF2843410.1"/>
    <property type="molecule type" value="Genomic_DNA"/>
</dbReference>
<reference evidence="3" key="1">
    <citation type="journal article" date="2020" name="Stud. Mycol.">
        <title>101 Dothideomycetes genomes: a test case for predicting lifestyles and emergence of pathogens.</title>
        <authorList>
            <person name="Haridas S."/>
            <person name="Albert R."/>
            <person name="Binder M."/>
            <person name="Bloem J."/>
            <person name="Labutti K."/>
            <person name="Salamov A."/>
            <person name="Andreopoulos B."/>
            <person name="Baker S."/>
            <person name="Barry K."/>
            <person name="Bills G."/>
            <person name="Bluhm B."/>
            <person name="Cannon C."/>
            <person name="Castanera R."/>
            <person name="Culley D."/>
            <person name="Daum C."/>
            <person name="Ezra D."/>
            <person name="Gonzalez J."/>
            <person name="Henrissat B."/>
            <person name="Kuo A."/>
            <person name="Liang C."/>
            <person name="Lipzen A."/>
            <person name="Lutzoni F."/>
            <person name="Magnuson J."/>
            <person name="Mondo S."/>
            <person name="Nolan M."/>
            <person name="Ohm R."/>
            <person name="Pangilinan J."/>
            <person name="Park H.-J."/>
            <person name="Ramirez L."/>
            <person name="Alfaro M."/>
            <person name="Sun H."/>
            <person name="Tritt A."/>
            <person name="Yoshinaga Y."/>
            <person name="Zwiers L.-H."/>
            <person name="Turgeon B."/>
            <person name="Goodwin S."/>
            <person name="Spatafora J."/>
            <person name="Crous P."/>
            <person name="Grigoriev I."/>
        </authorList>
    </citation>
    <scope>NUCLEOTIDE SEQUENCE</scope>
    <source>
        <strain evidence="3">CBS 101060</strain>
    </source>
</reference>
<keyword evidence="1" id="KW-0472">Membrane</keyword>